<organism evidence="3">
    <name type="scientific">Hymenolepis diminuta</name>
    <name type="common">Rat tapeworm</name>
    <dbReference type="NCBI Taxonomy" id="6216"/>
    <lineage>
        <taxon>Eukaryota</taxon>
        <taxon>Metazoa</taxon>
        <taxon>Spiralia</taxon>
        <taxon>Lophotrochozoa</taxon>
        <taxon>Platyhelminthes</taxon>
        <taxon>Cestoda</taxon>
        <taxon>Eucestoda</taxon>
        <taxon>Cyclophyllidea</taxon>
        <taxon>Hymenolepididae</taxon>
        <taxon>Hymenolepis</taxon>
    </lineage>
</organism>
<dbReference type="InterPro" id="IPR050951">
    <property type="entry name" value="Retrovirus_Pol_polyprotein"/>
</dbReference>
<name>A0A0R3SXP6_HYMDI</name>
<dbReference type="OrthoDB" id="6271476at2759"/>
<dbReference type="PANTHER" id="PTHR37984:SF5">
    <property type="entry name" value="PROTEIN NYNRIN-LIKE"/>
    <property type="match status" value="1"/>
</dbReference>
<evidence type="ECO:0000313" key="2">
    <source>
        <dbReference type="Proteomes" id="UP000274504"/>
    </source>
</evidence>
<evidence type="ECO:0000313" key="3">
    <source>
        <dbReference type="WBParaSite" id="HDID_0001053501-mRNA-1"/>
    </source>
</evidence>
<evidence type="ECO:0000313" key="1">
    <source>
        <dbReference type="EMBL" id="VDL63511.1"/>
    </source>
</evidence>
<dbReference type="Proteomes" id="UP000274504">
    <property type="component" value="Unassembled WGS sequence"/>
</dbReference>
<protein>
    <submittedName>
        <fullName evidence="3">RT_RNaseH domain-containing protein</fullName>
    </submittedName>
</protein>
<dbReference type="EMBL" id="UYSG01011747">
    <property type="protein sequence ID" value="VDL63511.1"/>
    <property type="molecule type" value="Genomic_DNA"/>
</dbReference>
<sequence>MLTSNMSPSRYNPILPIIVAVDAPNHDLGAVISHVFSDDSEKTVVEMFHKLFCGRPLALLTDHKPLLPIFGSKKSIPVYTANRLLRWSAILLGYDFDIKYRNRTEQQNSGKLIVFLASSTTRNVLMRKPSLQV</sequence>
<dbReference type="AlphaFoldDB" id="A0A0R3SXP6"/>
<dbReference type="InterPro" id="IPR043502">
    <property type="entry name" value="DNA/RNA_pol_sf"/>
</dbReference>
<proteinExistence type="predicted"/>
<reference evidence="3" key="1">
    <citation type="submission" date="2017-02" db="UniProtKB">
        <authorList>
            <consortium name="WormBaseParasite"/>
        </authorList>
    </citation>
    <scope>IDENTIFICATION</scope>
</reference>
<dbReference type="SUPFAM" id="SSF56672">
    <property type="entry name" value="DNA/RNA polymerases"/>
    <property type="match status" value="1"/>
</dbReference>
<dbReference type="WBParaSite" id="HDID_0001053501-mRNA-1">
    <property type="protein sequence ID" value="HDID_0001053501-mRNA-1"/>
    <property type="gene ID" value="HDID_0001053501"/>
</dbReference>
<reference evidence="1 2" key="2">
    <citation type="submission" date="2018-11" db="EMBL/GenBank/DDBJ databases">
        <authorList>
            <consortium name="Pathogen Informatics"/>
        </authorList>
    </citation>
    <scope>NUCLEOTIDE SEQUENCE [LARGE SCALE GENOMIC DNA]</scope>
</reference>
<dbReference type="STRING" id="6216.A0A0R3SXP6"/>
<gene>
    <name evidence="1" type="ORF">HDID_LOCUS10533</name>
</gene>
<dbReference type="PANTHER" id="PTHR37984">
    <property type="entry name" value="PROTEIN CBG26694"/>
    <property type="match status" value="1"/>
</dbReference>
<accession>A0A0R3SXP6</accession>